<comment type="subcellular location">
    <subcellularLocation>
        <location evidence="1">Cytoplasm</location>
    </subcellularLocation>
</comment>
<dbReference type="STRING" id="1109412.BN1221_00849"/>
<evidence type="ECO:0000256" key="7">
    <source>
        <dbReference type="ARBA" id="ARBA00022777"/>
    </source>
</evidence>
<sequence length="158" mass="17662">MGVVLARIDQRLIHGIVVTQWAGFTKAKRLMVVDDEISHDETQKEVMRMSKPVGTNMSIIDTATAITNFNNGKYDDHNVLLIVNSPETLLRLVNGGVKIPKVNIGIIFDGEDKTTLKKMVSVNKKETDDLKELSSKGIPVTFHFVPNDVEEPLETYIK</sequence>
<dbReference type="InterPro" id="IPR036667">
    <property type="entry name" value="PTS_IIB_sorbose-sp_sf"/>
</dbReference>
<dbReference type="GO" id="GO:0008982">
    <property type="term" value="F:protein-N(PI)-phosphohistidine-sugar phosphotransferase activity"/>
    <property type="evidence" value="ECO:0007669"/>
    <property type="project" value="InterPro"/>
</dbReference>
<keyword evidence="6" id="KW-0598">Phosphotransferase system</keyword>
<proteinExistence type="predicted"/>
<protein>
    <submittedName>
        <fullName evidence="10">PTS mannose transporter subunit IIC</fullName>
    </submittedName>
    <submittedName>
        <fullName evidence="9">Phosphoenolpyruvate-dependent sugar phosphotransferase system EIIB, probable sorbose specific</fullName>
    </submittedName>
</protein>
<feature type="domain" description="PTS EIIB type-4" evidence="8">
    <location>
        <begin position="1"/>
        <end position="158"/>
    </location>
</feature>
<evidence type="ECO:0000313" key="11">
    <source>
        <dbReference type="Proteomes" id="UP000044377"/>
    </source>
</evidence>
<dbReference type="GO" id="GO:0005737">
    <property type="term" value="C:cytoplasm"/>
    <property type="evidence" value="ECO:0007669"/>
    <property type="project" value="UniProtKB-SubCell"/>
</dbReference>
<dbReference type="InterPro" id="IPR004720">
    <property type="entry name" value="PTS_IIB_sorbose-sp"/>
</dbReference>
<reference evidence="11" key="1">
    <citation type="submission" date="2015-01" db="EMBL/GenBank/DDBJ databases">
        <authorList>
            <person name="Paterson Steve"/>
        </authorList>
    </citation>
    <scope>NUCLEOTIDE SEQUENCE [LARGE SCALE GENOMIC DNA]</scope>
    <source>
        <strain evidence="11">OBR1</strain>
    </source>
</reference>
<dbReference type="PROSITE" id="PS51101">
    <property type="entry name" value="PTS_EIIB_TYPE_4"/>
    <property type="match status" value="1"/>
</dbReference>
<dbReference type="GO" id="GO:0016301">
    <property type="term" value="F:kinase activity"/>
    <property type="evidence" value="ECO:0007669"/>
    <property type="project" value="UniProtKB-KW"/>
</dbReference>
<evidence type="ECO:0000313" key="9">
    <source>
        <dbReference type="EMBL" id="CPR14438.1"/>
    </source>
</evidence>
<dbReference type="Proteomes" id="UP000285972">
    <property type="component" value="Unassembled WGS sequence"/>
</dbReference>
<organism evidence="9 11">
    <name type="scientific">Brenneria goodwinii</name>
    <dbReference type="NCBI Taxonomy" id="1109412"/>
    <lineage>
        <taxon>Bacteria</taxon>
        <taxon>Pseudomonadati</taxon>
        <taxon>Pseudomonadota</taxon>
        <taxon>Gammaproteobacteria</taxon>
        <taxon>Enterobacterales</taxon>
        <taxon>Pectobacteriaceae</taxon>
        <taxon>Brenneria</taxon>
    </lineage>
</organism>
<gene>
    <name evidence="10" type="ORF">BIY26_23085</name>
    <name evidence="9" type="ORF">BN1221_00849</name>
</gene>
<evidence type="ECO:0000313" key="10">
    <source>
        <dbReference type="EMBL" id="RLM15517.1"/>
    </source>
</evidence>
<dbReference type="AlphaFoldDB" id="A0A0G4JRB7"/>
<dbReference type="KEGG" id="bgj:AWC36_15305"/>
<evidence type="ECO:0000256" key="2">
    <source>
        <dbReference type="ARBA" id="ARBA00022448"/>
    </source>
</evidence>
<keyword evidence="11" id="KW-1185">Reference proteome</keyword>
<evidence type="ECO:0000313" key="12">
    <source>
        <dbReference type="Proteomes" id="UP000285972"/>
    </source>
</evidence>
<evidence type="ECO:0000256" key="6">
    <source>
        <dbReference type="ARBA" id="ARBA00022683"/>
    </source>
</evidence>
<dbReference type="Gene3D" id="3.40.35.10">
    <property type="entry name" value="Phosphotransferase system, sorbose subfamily IIB component"/>
    <property type="match status" value="1"/>
</dbReference>
<keyword evidence="7" id="KW-0418">Kinase</keyword>
<dbReference type="RefSeq" id="WP_048636259.1">
    <property type="nucleotide sequence ID" value="NZ_CGIG01000001.1"/>
</dbReference>
<dbReference type="EMBL" id="CGIG01000001">
    <property type="protein sequence ID" value="CPR14438.1"/>
    <property type="molecule type" value="Genomic_DNA"/>
</dbReference>
<dbReference type="Proteomes" id="UP000044377">
    <property type="component" value="Unassembled WGS sequence"/>
</dbReference>
<dbReference type="GO" id="GO:0009401">
    <property type="term" value="P:phosphoenolpyruvate-dependent sugar phosphotransferase system"/>
    <property type="evidence" value="ECO:0007669"/>
    <property type="project" value="UniProtKB-KW"/>
</dbReference>
<keyword evidence="3" id="KW-0963">Cytoplasm</keyword>
<accession>A0A0G4JRB7</accession>
<evidence type="ECO:0000256" key="4">
    <source>
        <dbReference type="ARBA" id="ARBA00022597"/>
    </source>
</evidence>
<evidence type="ECO:0000259" key="8">
    <source>
        <dbReference type="PROSITE" id="PS51101"/>
    </source>
</evidence>
<keyword evidence="9" id="KW-0670">Pyruvate</keyword>
<evidence type="ECO:0000256" key="5">
    <source>
        <dbReference type="ARBA" id="ARBA00022679"/>
    </source>
</evidence>
<reference evidence="9" key="2">
    <citation type="submission" date="2015-01" db="EMBL/GenBank/DDBJ databases">
        <authorList>
            <person name="Xiang T."/>
            <person name="Song Y."/>
            <person name="Huang L."/>
            <person name="Wang B."/>
            <person name="Wu P."/>
        </authorList>
    </citation>
    <scope>NUCLEOTIDE SEQUENCE [LARGE SCALE GENOMIC DNA]</scope>
    <source>
        <strain evidence="9">OBR1</strain>
    </source>
</reference>
<keyword evidence="5 9" id="KW-0808">Transferase</keyword>
<keyword evidence="4" id="KW-0762">Sugar transport</keyword>
<evidence type="ECO:0000256" key="1">
    <source>
        <dbReference type="ARBA" id="ARBA00004496"/>
    </source>
</evidence>
<dbReference type="Pfam" id="PF03830">
    <property type="entry name" value="PTSIIB_sorb"/>
    <property type="match status" value="1"/>
</dbReference>
<keyword evidence="2" id="KW-0813">Transport</keyword>
<dbReference type="OrthoDB" id="7065728at2"/>
<reference evidence="10 12" key="3">
    <citation type="submission" date="2016-09" db="EMBL/GenBank/DDBJ databases">
        <authorList>
            <person name="Doonan J."/>
            <person name="Pachebat J.A."/>
            <person name="Golyshin P.N."/>
            <person name="Denman S."/>
            <person name="Mcdonald J.E."/>
        </authorList>
    </citation>
    <scope>NUCLEOTIDE SEQUENCE [LARGE SCALE GENOMIC DNA]</scope>
    <source>
        <strain evidence="10 12">FRB141</strain>
    </source>
</reference>
<evidence type="ECO:0000256" key="3">
    <source>
        <dbReference type="ARBA" id="ARBA00022490"/>
    </source>
</evidence>
<dbReference type="EMBL" id="MJLX01000137">
    <property type="protein sequence ID" value="RLM15517.1"/>
    <property type="molecule type" value="Genomic_DNA"/>
</dbReference>
<dbReference type="SUPFAM" id="SSF52728">
    <property type="entry name" value="PTS IIb component"/>
    <property type="match status" value="1"/>
</dbReference>
<name>A0A0G4JRB7_9GAMM</name>